<feature type="domain" description="HTH gntR-type" evidence="5">
    <location>
        <begin position="2"/>
        <end position="70"/>
    </location>
</feature>
<dbReference type="SUPFAM" id="SSF46689">
    <property type="entry name" value="Homeodomain-like"/>
    <property type="match status" value="1"/>
</dbReference>
<dbReference type="InterPro" id="IPR004111">
    <property type="entry name" value="Repressor_TetR_C"/>
</dbReference>
<evidence type="ECO:0000256" key="2">
    <source>
        <dbReference type="ARBA" id="ARBA00023125"/>
    </source>
</evidence>
<dbReference type="Proteomes" id="UP000677082">
    <property type="component" value="Unassembled WGS sequence"/>
</dbReference>
<dbReference type="SUPFAM" id="SSF46785">
    <property type="entry name" value="Winged helix' DNA-binding domain"/>
    <property type="match status" value="1"/>
</dbReference>
<dbReference type="PROSITE" id="PS50977">
    <property type="entry name" value="HTH_TETR_2"/>
    <property type="match status" value="1"/>
</dbReference>
<dbReference type="Gene3D" id="1.10.10.10">
    <property type="entry name" value="Winged helix-like DNA-binding domain superfamily/Winged helix DNA-binding domain"/>
    <property type="match status" value="1"/>
</dbReference>
<dbReference type="SUPFAM" id="SSF48498">
    <property type="entry name" value="Tetracyclin repressor-like, C-terminal domain"/>
    <property type="match status" value="1"/>
</dbReference>
<dbReference type="Gene3D" id="1.10.357.10">
    <property type="entry name" value="Tetracycline Repressor, domain 2"/>
    <property type="match status" value="1"/>
</dbReference>
<evidence type="ECO:0000256" key="1">
    <source>
        <dbReference type="ARBA" id="ARBA00023015"/>
    </source>
</evidence>
<keyword evidence="2 4" id="KW-0238">DNA-binding</keyword>
<dbReference type="InterPro" id="IPR036388">
    <property type="entry name" value="WH-like_DNA-bd_sf"/>
</dbReference>
<dbReference type="Gene3D" id="1.10.10.60">
    <property type="entry name" value="Homeodomain-like"/>
    <property type="match status" value="1"/>
</dbReference>
<evidence type="ECO:0000259" key="5">
    <source>
        <dbReference type="PROSITE" id="PS50949"/>
    </source>
</evidence>
<dbReference type="Pfam" id="PF00440">
    <property type="entry name" value="TetR_N"/>
    <property type="match status" value="1"/>
</dbReference>
<evidence type="ECO:0000259" key="6">
    <source>
        <dbReference type="PROSITE" id="PS50977"/>
    </source>
</evidence>
<dbReference type="PANTHER" id="PTHR30055">
    <property type="entry name" value="HTH-TYPE TRANSCRIPTIONAL REGULATOR RUTR"/>
    <property type="match status" value="1"/>
</dbReference>
<evidence type="ECO:0000256" key="4">
    <source>
        <dbReference type="PROSITE-ProRule" id="PRU00335"/>
    </source>
</evidence>
<reference evidence="7 8" key="1">
    <citation type="submission" date="2021-03" db="EMBL/GenBank/DDBJ databases">
        <title>Whole genome shotgun sequence of Actinoplanes toevensis NBRC 105298.</title>
        <authorList>
            <person name="Komaki H."/>
            <person name="Tamura T."/>
        </authorList>
    </citation>
    <scope>NUCLEOTIDE SEQUENCE [LARGE SCALE GENOMIC DNA]</scope>
    <source>
        <strain evidence="7 8">NBRC 105298</strain>
    </source>
</reference>
<gene>
    <name evidence="7" type="ORF">Ato02nite_084340</name>
</gene>
<dbReference type="SMART" id="SM00345">
    <property type="entry name" value="HTH_GNTR"/>
    <property type="match status" value="1"/>
</dbReference>
<dbReference type="InterPro" id="IPR001647">
    <property type="entry name" value="HTH_TetR"/>
</dbReference>
<keyword evidence="8" id="KW-1185">Reference proteome</keyword>
<dbReference type="Pfam" id="PF00392">
    <property type="entry name" value="GntR"/>
    <property type="match status" value="1"/>
</dbReference>
<evidence type="ECO:0000313" key="8">
    <source>
        <dbReference type="Proteomes" id="UP000677082"/>
    </source>
</evidence>
<dbReference type="EMBL" id="BOQN01000124">
    <property type="protein sequence ID" value="GIM96641.1"/>
    <property type="molecule type" value="Genomic_DNA"/>
</dbReference>
<dbReference type="RefSeq" id="WP_213012318.1">
    <property type="nucleotide sequence ID" value="NZ_BOQN01000124.1"/>
</dbReference>
<organism evidence="7 8">
    <name type="scientific">Paractinoplanes toevensis</name>
    <dbReference type="NCBI Taxonomy" id="571911"/>
    <lineage>
        <taxon>Bacteria</taxon>
        <taxon>Bacillati</taxon>
        <taxon>Actinomycetota</taxon>
        <taxon>Actinomycetes</taxon>
        <taxon>Micromonosporales</taxon>
        <taxon>Micromonosporaceae</taxon>
        <taxon>Paractinoplanes</taxon>
    </lineage>
</organism>
<dbReference type="PANTHER" id="PTHR30055:SF151">
    <property type="entry name" value="TRANSCRIPTIONAL REGULATORY PROTEIN"/>
    <property type="match status" value="1"/>
</dbReference>
<dbReference type="AlphaFoldDB" id="A0A919WAH1"/>
<dbReference type="InterPro" id="IPR036390">
    <property type="entry name" value="WH_DNA-bd_sf"/>
</dbReference>
<sequence length="294" mass="32719">MEAPYRRIVQDIRRRIESGELRPGDRVPSARALVREWSVAIATATKAHAALREEGLTVARPGVGTVVAGPAPRRDHELTREKIIAAAIDIADTEGMAELSMRRIAATLGVSTMSLYRHVPGKDDLTLAMIDTAVGELPLPARPPRGWRAALELVARLEWTVFQRHPWLAPTMSITRPQMAPNAMRLSEWVMAAFDGTGLPLADRMYIQIVTFTFVRGVASALEPEAQAIRDSGLTNDQWVEAQTGRFLAVLDDRAMPHFRELTTEDFDFDLTLLFEFGLARLLDGLEPYVVARR</sequence>
<dbReference type="GO" id="GO:0000976">
    <property type="term" value="F:transcription cis-regulatory region binding"/>
    <property type="evidence" value="ECO:0007669"/>
    <property type="project" value="TreeGrafter"/>
</dbReference>
<dbReference type="InterPro" id="IPR000524">
    <property type="entry name" value="Tscrpt_reg_HTH_GntR"/>
</dbReference>
<accession>A0A919WAH1</accession>
<feature type="DNA-binding region" description="H-T-H motif" evidence="4">
    <location>
        <begin position="100"/>
        <end position="119"/>
    </location>
</feature>
<evidence type="ECO:0000313" key="7">
    <source>
        <dbReference type="EMBL" id="GIM96641.1"/>
    </source>
</evidence>
<name>A0A919WAH1_9ACTN</name>
<dbReference type="InterPro" id="IPR009057">
    <property type="entry name" value="Homeodomain-like_sf"/>
</dbReference>
<dbReference type="GO" id="GO:0045892">
    <property type="term" value="P:negative regulation of DNA-templated transcription"/>
    <property type="evidence" value="ECO:0007669"/>
    <property type="project" value="InterPro"/>
</dbReference>
<keyword evidence="1" id="KW-0805">Transcription regulation</keyword>
<protein>
    <submittedName>
        <fullName evidence="7">GntR family transcriptional regulator</fullName>
    </submittedName>
</protein>
<dbReference type="InterPro" id="IPR050109">
    <property type="entry name" value="HTH-type_TetR-like_transc_reg"/>
</dbReference>
<keyword evidence="3" id="KW-0804">Transcription</keyword>
<dbReference type="InterPro" id="IPR036271">
    <property type="entry name" value="Tet_transcr_reg_TetR-rel_C_sf"/>
</dbReference>
<dbReference type="PROSITE" id="PS50949">
    <property type="entry name" value="HTH_GNTR"/>
    <property type="match status" value="1"/>
</dbReference>
<proteinExistence type="predicted"/>
<dbReference type="GO" id="GO:0003700">
    <property type="term" value="F:DNA-binding transcription factor activity"/>
    <property type="evidence" value="ECO:0007669"/>
    <property type="project" value="InterPro"/>
</dbReference>
<dbReference type="CDD" id="cd07377">
    <property type="entry name" value="WHTH_GntR"/>
    <property type="match status" value="1"/>
</dbReference>
<feature type="domain" description="HTH tetR-type" evidence="6">
    <location>
        <begin position="77"/>
        <end position="137"/>
    </location>
</feature>
<dbReference type="Pfam" id="PF02909">
    <property type="entry name" value="TetR_C_1"/>
    <property type="match status" value="1"/>
</dbReference>
<comment type="caution">
    <text evidence="7">The sequence shown here is derived from an EMBL/GenBank/DDBJ whole genome shotgun (WGS) entry which is preliminary data.</text>
</comment>
<evidence type="ECO:0000256" key="3">
    <source>
        <dbReference type="ARBA" id="ARBA00023163"/>
    </source>
</evidence>